<name>A0A017HBN0_9RHOB</name>
<evidence type="ECO:0000313" key="2">
    <source>
        <dbReference type="EMBL" id="EYD71786.1"/>
    </source>
</evidence>
<dbReference type="STRING" id="1122180.Lokhon_01856"/>
<comment type="caution">
    <text evidence="2">The sequence shown here is derived from an EMBL/GenBank/DDBJ whole genome shotgun (WGS) entry which is preliminary data.</text>
</comment>
<proteinExistence type="predicted"/>
<reference evidence="2 3" key="1">
    <citation type="submission" date="2013-03" db="EMBL/GenBank/DDBJ databases">
        <authorList>
            <person name="Fiebig A."/>
            <person name="Goeker M."/>
            <person name="Klenk H.-P.P."/>
        </authorList>
    </citation>
    <scope>NUCLEOTIDE SEQUENCE [LARGE SCALE GENOMIC DNA]</scope>
    <source>
        <strain evidence="2 3">DSM 17492</strain>
    </source>
</reference>
<dbReference type="eggNOG" id="ENOG50301HQ">
    <property type="taxonomic scope" value="Bacteria"/>
</dbReference>
<dbReference type="RefSeq" id="WP_017928662.1">
    <property type="nucleotide sequence ID" value="NZ_KB822998.1"/>
</dbReference>
<gene>
    <name evidence="2" type="ORF">Lokhon_01856</name>
</gene>
<dbReference type="HOGENOM" id="CLU_1473504_0_0_5"/>
<protein>
    <submittedName>
        <fullName evidence="2">Uncharacterized protein</fullName>
    </submittedName>
</protein>
<dbReference type="OrthoDB" id="7874956at2"/>
<organism evidence="2 3">
    <name type="scientific">Limimaricola hongkongensis DSM 17492</name>
    <dbReference type="NCBI Taxonomy" id="1122180"/>
    <lineage>
        <taxon>Bacteria</taxon>
        <taxon>Pseudomonadati</taxon>
        <taxon>Pseudomonadota</taxon>
        <taxon>Alphaproteobacteria</taxon>
        <taxon>Rhodobacterales</taxon>
        <taxon>Paracoccaceae</taxon>
        <taxon>Limimaricola</taxon>
    </lineage>
</organism>
<dbReference type="AlphaFoldDB" id="A0A017HBN0"/>
<keyword evidence="3" id="KW-1185">Reference proteome</keyword>
<accession>A0A017HBN0</accession>
<dbReference type="Proteomes" id="UP000025047">
    <property type="component" value="Unassembled WGS sequence"/>
</dbReference>
<dbReference type="EMBL" id="APGJ01000006">
    <property type="protein sequence ID" value="EYD71786.1"/>
    <property type="molecule type" value="Genomic_DNA"/>
</dbReference>
<feature type="compositionally biased region" description="Low complexity" evidence="1">
    <location>
        <begin position="38"/>
        <end position="67"/>
    </location>
</feature>
<evidence type="ECO:0000313" key="3">
    <source>
        <dbReference type="Proteomes" id="UP000025047"/>
    </source>
</evidence>
<dbReference type="PATRIC" id="fig|1122180.6.peg.1838"/>
<evidence type="ECO:0000256" key="1">
    <source>
        <dbReference type="SAM" id="MobiDB-lite"/>
    </source>
</evidence>
<feature type="region of interest" description="Disordered" evidence="1">
    <location>
        <begin position="35"/>
        <end position="78"/>
    </location>
</feature>
<sequence>MTHSSILDALGAVADTPVEHKDLLATLRRLAAEEDASAAEAPDAPRRLAASSPPEASAPIAAGSASPEAERMPWPNSWFSTNDPADGARCRNLWASVLTSCLIGALTDRLDRKRRADVPESWIGSASFQMICEMAGFDATAIEDRVRAKMETDEGAEYLRRDLSGRLPRRLHAQRADLTDGEG</sequence>